<gene>
    <name evidence="2" type="ORF">EYF80_025862</name>
</gene>
<dbReference type="InterPro" id="IPR036445">
    <property type="entry name" value="GPCR_2_extracell_dom_sf"/>
</dbReference>
<keyword evidence="3" id="KW-1185">Reference proteome</keyword>
<evidence type="ECO:0000313" key="2">
    <source>
        <dbReference type="EMBL" id="TNN63929.1"/>
    </source>
</evidence>
<accession>A0A4Z2HDK0</accession>
<dbReference type="GO" id="GO:0004930">
    <property type="term" value="F:G protein-coupled receptor activity"/>
    <property type="evidence" value="ECO:0007669"/>
    <property type="project" value="InterPro"/>
</dbReference>
<dbReference type="Pfam" id="PF02793">
    <property type="entry name" value="HRM"/>
    <property type="match status" value="1"/>
</dbReference>
<dbReference type="InterPro" id="IPR001879">
    <property type="entry name" value="GPCR_2_extracellular_dom"/>
</dbReference>
<sequence length="155" mass="17209">MICLAEAIHPDCALVLQHMKAQEDSVPCGDRDRADVSSYFGLITFTPPVAQKNPSEQKAGRDQLCLTIFKSSTVSFEDFLSCELIPQTNSDERCPTAWDDIRCWYRAEVGRVVSVSCANVSQMFANNQEDSAAAESTASICGMLDVETDFQQQWK</sequence>
<dbReference type="SMART" id="SM00008">
    <property type="entry name" value="HormR"/>
    <property type="match status" value="1"/>
</dbReference>
<reference evidence="2 3" key="1">
    <citation type="submission" date="2019-03" db="EMBL/GenBank/DDBJ databases">
        <title>First draft genome of Liparis tanakae, snailfish: a comprehensive survey of snailfish specific genes.</title>
        <authorList>
            <person name="Kim W."/>
            <person name="Song I."/>
            <person name="Jeong J.-H."/>
            <person name="Kim D."/>
            <person name="Kim S."/>
            <person name="Ryu S."/>
            <person name="Song J.Y."/>
            <person name="Lee S.K."/>
        </authorList>
    </citation>
    <scope>NUCLEOTIDE SEQUENCE [LARGE SCALE GENOMIC DNA]</scope>
    <source>
        <tissue evidence="2">Muscle</tissue>
    </source>
</reference>
<dbReference type="Gene3D" id="4.10.1240.10">
    <property type="entry name" value="GPCR, family 2, extracellular hormone receptor domain"/>
    <property type="match status" value="1"/>
</dbReference>
<organism evidence="2 3">
    <name type="scientific">Liparis tanakae</name>
    <name type="common">Tanaka's snailfish</name>
    <dbReference type="NCBI Taxonomy" id="230148"/>
    <lineage>
        <taxon>Eukaryota</taxon>
        <taxon>Metazoa</taxon>
        <taxon>Chordata</taxon>
        <taxon>Craniata</taxon>
        <taxon>Vertebrata</taxon>
        <taxon>Euteleostomi</taxon>
        <taxon>Actinopterygii</taxon>
        <taxon>Neopterygii</taxon>
        <taxon>Teleostei</taxon>
        <taxon>Neoteleostei</taxon>
        <taxon>Acanthomorphata</taxon>
        <taxon>Eupercaria</taxon>
        <taxon>Perciformes</taxon>
        <taxon>Cottioidei</taxon>
        <taxon>Cottales</taxon>
        <taxon>Liparidae</taxon>
        <taxon>Liparis</taxon>
    </lineage>
</organism>
<name>A0A4Z2HDK0_9TELE</name>
<proteinExistence type="predicted"/>
<dbReference type="EMBL" id="SRLO01000262">
    <property type="protein sequence ID" value="TNN63929.1"/>
    <property type="molecule type" value="Genomic_DNA"/>
</dbReference>
<protein>
    <recommendedName>
        <fullName evidence="1">G-protein coupled receptors family 2 profile 1 domain-containing protein</fullName>
    </recommendedName>
</protein>
<dbReference type="OrthoDB" id="5967113at2759"/>
<comment type="caution">
    <text evidence="2">The sequence shown here is derived from an EMBL/GenBank/DDBJ whole genome shotgun (WGS) entry which is preliminary data.</text>
</comment>
<dbReference type="Proteomes" id="UP000314294">
    <property type="component" value="Unassembled WGS sequence"/>
</dbReference>
<evidence type="ECO:0000259" key="1">
    <source>
        <dbReference type="PROSITE" id="PS50227"/>
    </source>
</evidence>
<dbReference type="PROSITE" id="PS50227">
    <property type="entry name" value="G_PROTEIN_RECEP_F2_3"/>
    <property type="match status" value="1"/>
</dbReference>
<evidence type="ECO:0000313" key="3">
    <source>
        <dbReference type="Proteomes" id="UP000314294"/>
    </source>
</evidence>
<dbReference type="SUPFAM" id="SSF111418">
    <property type="entry name" value="Hormone receptor domain"/>
    <property type="match status" value="1"/>
</dbReference>
<dbReference type="GO" id="GO:0016020">
    <property type="term" value="C:membrane"/>
    <property type="evidence" value="ECO:0007669"/>
    <property type="project" value="InterPro"/>
</dbReference>
<feature type="domain" description="G-protein coupled receptors family 2 profile 1" evidence="1">
    <location>
        <begin position="81"/>
        <end position="155"/>
    </location>
</feature>
<dbReference type="AlphaFoldDB" id="A0A4Z2HDK0"/>